<dbReference type="RefSeq" id="WP_421755794.1">
    <property type="nucleotide sequence ID" value="NZ_CACRTO010000042.1"/>
</dbReference>
<dbReference type="InterPro" id="IPR003477">
    <property type="entry name" value="PemK-like"/>
</dbReference>
<dbReference type="GO" id="GO:0016787">
    <property type="term" value="F:hydrolase activity"/>
    <property type="evidence" value="ECO:0007669"/>
    <property type="project" value="UniProtKB-KW"/>
</dbReference>
<dbReference type="InterPro" id="IPR011067">
    <property type="entry name" value="Plasmid_toxin/cell-grow_inhib"/>
</dbReference>
<keyword evidence="2" id="KW-1277">Toxin-antitoxin system</keyword>
<keyword evidence="3" id="KW-0378">Hydrolase</keyword>
<gene>
    <name evidence="3" type="primary">mazF_2</name>
    <name evidence="3" type="ORF">CTLFYP3_02908</name>
</gene>
<reference evidence="3" key="1">
    <citation type="submission" date="2019-11" db="EMBL/GenBank/DDBJ databases">
        <authorList>
            <person name="Feng L."/>
        </authorList>
    </citation>
    <scope>NUCLEOTIDE SEQUENCE</scope>
    <source>
        <strain evidence="3">CTertiumLFYP3</strain>
    </source>
</reference>
<dbReference type="Gene3D" id="2.30.30.110">
    <property type="match status" value="1"/>
</dbReference>
<dbReference type="GO" id="GO:0003677">
    <property type="term" value="F:DNA binding"/>
    <property type="evidence" value="ECO:0007669"/>
    <property type="project" value="InterPro"/>
</dbReference>
<organism evidence="3">
    <name type="scientific">Clostridium tertium</name>
    <dbReference type="NCBI Taxonomy" id="1559"/>
    <lineage>
        <taxon>Bacteria</taxon>
        <taxon>Bacillati</taxon>
        <taxon>Bacillota</taxon>
        <taxon>Clostridia</taxon>
        <taxon>Eubacteriales</taxon>
        <taxon>Clostridiaceae</taxon>
        <taxon>Clostridium</taxon>
    </lineage>
</organism>
<dbReference type="Pfam" id="PF02452">
    <property type="entry name" value="PemK_toxin"/>
    <property type="match status" value="1"/>
</dbReference>
<dbReference type="AlphaFoldDB" id="A0A6N3FYH9"/>
<dbReference type="SUPFAM" id="SSF50118">
    <property type="entry name" value="Cell growth inhibitor/plasmid maintenance toxic component"/>
    <property type="match status" value="1"/>
</dbReference>
<dbReference type="EMBL" id="CACRTO010000042">
    <property type="protein sequence ID" value="VYU57051.1"/>
    <property type="molecule type" value="Genomic_DNA"/>
</dbReference>
<dbReference type="GO" id="GO:0016075">
    <property type="term" value="P:rRNA catabolic process"/>
    <property type="evidence" value="ECO:0007669"/>
    <property type="project" value="TreeGrafter"/>
</dbReference>
<dbReference type="PANTHER" id="PTHR33988:SF2">
    <property type="entry name" value="ENDORIBONUCLEASE MAZF"/>
    <property type="match status" value="1"/>
</dbReference>
<evidence type="ECO:0000313" key="3">
    <source>
        <dbReference type="EMBL" id="VYU57051.1"/>
    </source>
</evidence>
<evidence type="ECO:0000256" key="2">
    <source>
        <dbReference type="ARBA" id="ARBA00022649"/>
    </source>
</evidence>
<dbReference type="EC" id="3.1.-.-" evidence="3"/>
<dbReference type="GO" id="GO:0006402">
    <property type="term" value="P:mRNA catabolic process"/>
    <property type="evidence" value="ECO:0007669"/>
    <property type="project" value="TreeGrafter"/>
</dbReference>
<evidence type="ECO:0000256" key="1">
    <source>
        <dbReference type="ARBA" id="ARBA00007521"/>
    </source>
</evidence>
<dbReference type="PANTHER" id="PTHR33988">
    <property type="entry name" value="ENDORIBONUCLEASE MAZF-RELATED"/>
    <property type="match status" value="1"/>
</dbReference>
<proteinExistence type="inferred from homology"/>
<dbReference type="GO" id="GO:0004521">
    <property type="term" value="F:RNA endonuclease activity"/>
    <property type="evidence" value="ECO:0007669"/>
    <property type="project" value="TreeGrafter"/>
</dbReference>
<name>A0A6N3FYH9_9CLOT</name>
<comment type="similarity">
    <text evidence="1">Belongs to the PemK/MazF family.</text>
</comment>
<protein>
    <submittedName>
        <fullName evidence="3">mRNA interferase MazF</fullName>
        <ecNumber evidence="3">3.1.-.-</ecNumber>
    </submittedName>
</protein>
<sequence length="118" mass="13058">MLDFIKRGNLVMVNFGVSREGSCQRGIRPAIVVQNNAGNKHSTTTLVIPLTSKRKNKLPVHYELREDYDIALSGNIAMAEQLSVISKEQILRVGKPLSAEDIRGIDNILSVQLNLDAM</sequence>
<accession>A0A6N3FYH9</accession>